<name>A0A5S9NID4_9GAMM</name>
<organism evidence="1 3">
    <name type="scientific">Zhongshania aliphaticivorans</name>
    <dbReference type="NCBI Taxonomy" id="1470434"/>
    <lineage>
        <taxon>Bacteria</taxon>
        <taxon>Pseudomonadati</taxon>
        <taxon>Pseudomonadota</taxon>
        <taxon>Gammaproteobacteria</taxon>
        <taxon>Cellvibrionales</taxon>
        <taxon>Spongiibacteraceae</taxon>
        <taxon>Zhongshania</taxon>
    </lineage>
</organism>
<dbReference type="Proteomes" id="UP000439591">
    <property type="component" value="Unassembled WGS sequence"/>
</dbReference>
<dbReference type="EMBL" id="CACSIM010000002">
    <property type="protein sequence ID" value="CAA0097790.1"/>
    <property type="molecule type" value="Genomic_DNA"/>
</dbReference>
<evidence type="ECO:0000313" key="3">
    <source>
        <dbReference type="Proteomes" id="UP000435877"/>
    </source>
</evidence>
<evidence type="ECO:0000313" key="2">
    <source>
        <dbReference type="EMBL" id="CAA0097790.1"/>
    </source>
</evidence>
<gene>
    <name evidence="1" type="ORF">IHBHHGIJ_02000</name>
    <name evidence="2" type="ORF">KFEGEMFD_01602</name>
</gene>
<reference evidence="3 4" key="1">
    <citation type="submission" date="2019-11" db="EMBL/GenBank/DDBJ databases">
        <authorList>
            <person name="Holert J."/>
        </authorList>
    </citation>
    <scope>NUCLEOTIDE SEQUENCE [LARGE SCALE GENOMIC DNA]</scope>
    <source>
        <strain evidence="2">BC3_2A</strain>
        <strain evidence="1">SB11_1A</strain>
    </source>
</reference>
<dbReference type="Proteomes" id="UP000435877">
    <property type="component" value="Unassembled WGS sequence"/>
</dbReference>
<dbReference type="PROSITE" id="PS51257">
    <property type="entry name" value="PROKAR_LIPOPROTEIN"/>
    <property type="match status" value="1"/>
</dbReference>
<keyword evidence="3" id="KW-1185">Reference proteome</keyword>
<accession>A0A5S9NID4</accession>
<dbReference type="AlphaFoldDB" id="A0A5S9NID4"/>
<dbReference type="EMBL" id="CACSIK010000001">
    <property type="protein sequence ID" value="CAA0090357.1"/>
    <property type="molecule type" value="Genomic_DNA"/>
</dbReference>
<dbReference type="RefSeq" id="WP_159268594.1">
    <property type="nucleotide sequence ID" value="NZ_CACSIK010000001.1"/>
</dbReference>
<evidence type="ECO:0000313" key="4">
    <source>
        <dbReference type="Proteomes" id="UP000439591"/>
    </source>
</evidence>
<protein>
    <submittedName>
        <fullName evidence="1">Uncharacterized protein</fullName>
    </submittedName>
</protein>
<proteinExistence type="predicted"/>
<sequence>MRLLLTTLFATVLLTACGGGSSSKGGEDVETPLDKAALSLSSMALAKPDDGLAGLMPPAG</sequence>
<evidence type="ECO:0000313" key="1">
    <source>
        <dbReference type="EMBL" id="CAA0090357.1"/>
    </source>
</evidence>